<dbReference type="PANTHER" id="PTHR47965">
    <property type="entry name" value="ASPARTYL PROTEASE-RELATED"/>
    <property type="match status" value="1"/>
</dbReference>
<dbReference type="InterPro" id="IPR021109">
    <property type="entry name" value="Peptidase_aspartic_dom_sf"/>
</dbReference>
<dbReference type="InterPro" id="IPR001461">
    <property type="entry name" value="Aspartic_peptidase_A1"/>
</dbReference>
<dbReference type="GO" id="GO:0004190">
    <property type="term" value="F:aspartic-type endopeptidase activity"/>
    <property type="evidence" value="ECO:0007669"/>
    <property type="project" value="InterPro"/>
</dbReference>
<dbReference type="CDD" id="cd05471">
    <property type="entry name" value="pepsin_like"/>
    <property type="match status" value="1"/>
</dbReference>
<proteinExistence type="inferred from homology"/>
<evidence type="ECO:0000256" key="2">
    <source>
        <dbReference type="SAM" id="MobiDB-lite"/>
    </source>
</evidence>
<dbReference type="Proteomes" id="UP000237631">
    <property type="component" value="Unassembled WGS sequence"/>
</dbReference>
<dbReference type="GO" id="GO:0006508">
    <property type="term" value="P:proteolysis"/>
    <property type="evidence" value="ECO:0007669"/>
    <property type="project" value="InterPro"/>
</dbReference>
<dbReference type="InterPro" id="IPR033121">
    <property type="entry name" value="PEPTIDASE_A1"/>
</dbReference>
<reference evidence="6" key="1">
    <citation type="journal article" date="2017" name="bioRxiv">
        <title>Conservation of a gene cluster reveals novel cercosporin biosynthetic mechanisms and extends production to the genus Colletotrichum.</title>
        <authorList>
            <person name="de Jonge R."/>
            <person name="Ebert M.K."/>
            <person name="Huitt-Roehl C.R."/>
            <person name="Pal P."/>
            <person name="Suttle J.C."/>
            <person name="Spanner R.E."/>
            <person name="Neubauer J.D."/>
            <person name="Jurick W.M.II."/>
            <person name="Stott K.A."/>
            <person name="Secor G.A."/>
            <person name="Thomma B.P.H.J."/>
            <person name="Van de Peer Y."/>
            <person name="Townsend C.A."/>
            <person name="Bolton M.D."/>
        </authorList>
    </citation>
    <scope>NUCLEOTIDE SEQUENCE [LARGE SCALE GENOMIC DNA]</scope>
    <source>
        <strain evidence="6">CBS538.71</strain>
    </source>
</reference>
<keyword evidence="6" id="KW-1185">Reference proteome</keyword>
<feature type="transmembrane region" description="Helical" evidence="3">
    <location>
        <begin position="595"/>
        <end position="615"/>
    </location>
</feature>
<gene>
    <name evidence="5" type="ORF">CBER1_03182</name>
</gene>
<evidence type="ECO:0000256" key="3">
    <source>
        <dbReference type="SAM" id="Phobius"/>
    </source>
</evidence>
<dbReference type="SUPFAM" id="SSF50630">
    <property type="entry name" value="Acid proteases"/>
    <property type="match status" value="1"/>
</dbReference>
<protein>
    <recommendedName>
        <fullName evidence="4">Peptidase A1 domain-containing protein</fullName>
    </recommendedName>
</protein>
<comment type="similarity">
    <text evidence="1">Belongs to the peptidase A1 family.</text>
</comment>
<comment type="caution">
    <text evidence="5">The sequence shown here is derived from an EMBL/GenBank/DDBJ whole genome shotgun (WGS) entry which is preliminary data.</text>
</comment>
<sequence length="1226" mass="133208">MSHSLSPLILQSSGWGGNDGNWSTYQLSVGIPPQGFNVLCSTVGSEIWIPLPEGCNASIAGCPSSRGVQGFNGVQSGGFQVNASSSWKQIGIYELNDNLFPDSGDAAFYGLDSISLSSPANTSTFSDQLVGGISSYNFWLGTFGLGVQPGTFSNLPNNATTLLESAKEISLSPTASYGFYAGSAPGSVILGGYDKAAFEPSNITFPVIFAGPRSLTVRLKSLVVTNTPQGTVSPIMDTSGLNVSIDSTVAQLWLPGTICDALSDALGLHYDNGTELYFVNATMHETLLNYAPELTFIIAAPSMINKTTAIVLPYAAFDQQIGQPWFTTNTTYFPIRRAADESQFVLGRTFLQEAYLIVDWERENFTLGQSLHRPGVSSDIVTIHPVSSRKNRSSELTTGAISGIVVGVVLLALLILGGGYFSRPRRRRSEQQEEANRAQIAELGCDGDSPGQTSNVGVEVMSNDLHEMSSPPALAEKEAEFGGKLELEGCDGAQLVETGEIYELPGHEVGHEMDIANLKTSSERLATATGTAAVALAQLTTTTIHFASTAALNCYNPTKLQIALFKMTAVGVVNVAPDGNVTLICGGQGKGDRQLNIIVSSAVLSLGSTVFKAMLTPKFKEGSTLAKTSTVEIPLPEDDSAALLTLCKLLHLHDIEHEEQTADHTLQLTLLADQYDCCGALRVFYRIWVQKAYDGTKDHDTSVKLFAACFYMKLPTHFHMYGGRLLYRAEGAIVLSAAGDCAASLEHVAEALTAQRRSWIAEVVRVVEKLIKQEFEMNFASDSTHECRHACTYRVDRAKAFGKWLFASAVWPLSTILKHDIFRLIDALQDLSPDWIGSASLCSGWGGKQCCGLRMPDEKTLATELGALSDKFQNARIELDILQLKLPKQPPNHNFAEMASVHEISSEGDVKLICGSEETGDATHIIVCSAVLRHGSPVFKAMLGAKFKEGHTLATGARLDLPLPDDDATSMLTICQIMHMRPATPGVLTSEAFLKLAIVVHKYDCKSALSYQIMVWLQGTQLRQSDADRLNLFISAYVLDSAADFYRLGHDVVLHNKYLSLADDVLGIDTMLKKAITGLQAHIERVKEHAANQVSTIIKEECTGFAFTNTHFQNCVLDGCFYVSDRSNKFMGKLFESNLWPITSFTKQTLHQICEGLSSFPTGWSESGETCGSTCKKHCMKKDDHVLYHMKQIASSIKREAIKPCLACVKEGHMQATGFCEKRHRI</sequence>
<dbReference type="EMBL" id="PNEN01000266">
    <property type="protein sequence ID" value="PPJ60483.1"/>
    <property type="molecule type" value="Genomic_DNA"/>
</dbReference>
<feature type="transmembrane region" description="Helical" evidence="3">
    <location>
        <begin position="399"/>
        <end position="421"/>
    </location>
</feature>
<keyword evidence="3" id="KW-0472">Membrane</keyword>
<dbReference type="Gene3D" id="3.30.710.10">
    <property type="entry name" value="Potassium Channel Kv1.1, Chain A"/>
    <property type="match status" value="2"/>
</dbReference>
<dbReference type="AlphaFoldDB" id="A0A2S6CL91"/>
<dbReference type="GO" id="GO:0031505">
    <property type="term" value="P:fungal-type cell wall organization"/>
    <property type="evidence" value="ECO:0007669"/>
    <property type="project" value="TreeGrafter"/>
</dbReference>
<dbReference type="InterPro" id="IPR034164">
    <property type="entry name" value="Pepsin-like_dom"/>
</dbReference>
<dbReference type="GO" id="GO:0005576">
    <property type="term" value="C:extracellular region"/>
    <property type="evidence" value="ECO:0007669"/>
    <property type="project" value="TreeGrafter"/>
</dbReference>
<evidence type="ECO:0000256" key="1">
    <source>
        <dbReference type="ARBA" id="ARBA00007447"/>
    </source>
</evidence>
<evidence type="ECO:0000259" key="4">
    <source>
        <dbReference type="PROSITE" id="PS51767"/>
    </source>
</evidence>
<feature type="region of interest" description="Disordered" evidence="2">
    <location>
        <begin position="425"/>
        <end position="456"/>
    </location>
</feature>
<evidence type="ECO:0000313" key="5">
    <source>
        <dbReference type="EMBL" id="PPJ60483.1"/>
    </source>
</evidence>
<keyword evidence="3" id="KW-1133">Transmembrane helix</keyword>
<name>A0A2S6CL91_9PEZI</name>
<dbReference type="PRINTS" id="PR00792">
    <property type="entry name" value="PEPSIN"/>
</dbReference>
<organism evidence="5 6">
    <name type="scientific">Cercospora berteroae</name>
    <dbReference type="NCBI Taxonomy" id="357750"/>
    <lineage>
        <taxon>Eukaryota</taxon>
        <taxon>Fungi</taxon>
        <taxon>Dikarya</taxon>
        <taxon>Ascomycota</taxon>
        <taxon>Pezizomycotina</taxon>
        <taxon>Dothideomycetes</taxon>
        <taxon>Dothideomycetidae</taxon>
        <taxon>Mycosphaerellales</taxon>
        <taxon>Mycosphaerellaceae</taxon>
        <taxon>Cercospora</taxon>
    </lineage>
</organism>
<feature type="domain" description="Peptidase A1" evidence="4">
    <location>
        <begin position="23"/>
        <end position="370"/>
    </location>
</feature>
<evidence type="ECO:0000313" key="6">
    <source>
        <dbReference type="Proteomes" id="UP000237631"/>
    </source>
</evidence>
<dbReference type="OrthoDB" id="4074350at2759"/>
<dbReference type="PROSITE" id="PS51767">
    <property type="entry name" value="PEPTIDASE_A1"/>
    <property type="match status" value="1"/>
</dbReference>
<dbReference type="GO" id="GO:0009277">
    <property type="term" value="C:fungal-type cell wall"/>
    <property type="evidence" value="ECO:0007669"/>
    <property type="project" value="TreeGrafter"/>
</dbReference>
<dbReference type="InterPro" id="IPR011333">
    <property type="entry name" value="SKP1/BTB/POZ_sf"/>
</dbReference>
<dbReference type="Gene3D" id="2.40.70.10">
    <property type="entry name" value="Acid Proteases"/>
    <property type="match status" value="2"/>
</dbReference>
<accession>A0A2S6CL91</accession>
<keyword evidence="3" id="KW-0812">Transmembrane</keyword>
<dbReference type="Pfam" id="PF00026">
    <property type="entry name" value="Asp"/>
    <property type="match status" value="1"/>
</dbReference>
<dbReference type="PANTHER" id="PTHR47965:SF101">
    <property type="entry name" value="HYPOTHETICAL ASPARTYL PROTEASE (EUROFUNG)-RELATED"/>
    <property type="match status" value="1"/>
</dbReference>
<dbReference type="STRING" id="357750.A0A2S6CL91"/>